<evidence type="ECO:0000313" key="17">
    <source>
        <dbReference type="Proteomes" id="UP000449547"/>
    </source>
</evidence>
<dbReference type="OrthoDB" id="16520at2759"/>
<evidence type="ECO:0000256" key="6">
    <source>
        <dbReference type="ARBA" id="ARBA00022692"/>
    </source>
</evidence>
<evidence type="ECO:0000313" key="16">
    <source>
        <dbReference type="EMBL" id="KAA8904031.1"/>
    </source>
</evidence>
<dbReference type="EMBL" id="SWFT01000064">
    <property type="protein sequence ID" value="KAA8904031.1"/>
    <property type="molecule type" value="Genomic_DNA"/>
</dbReference>
<dbReference type="FunFam" id="3.40.50.1820:FF:000003">
    <property type="entry name" value="Dipeptidyl peptidase 4"/>
    <property type="match status" value="1"/>
</dbReference>
<comment type="similarity">
    <text evidence="2">Belongs to the peptidase S9B family.</text>
</comment>
<dbReference type="PANTHER" id="PTHR11731:SF200">
    <property type="entry name" value="DIPEPTIDYL PEPTIDASE 10, ISOFORM B"/>
    <property type="match status" value="1"/>
</dbReference>
<name>A0A642URN3_DIURU</name>
<keyword evidence="7" id="KW-0378">Hydrolase</keyword>
<dbReference type="Gene3D" id="3.40.50.1820">
    <property type="entry name" value="alpha/beta hydrolase"/>
    <property type="match status" value="1"/>
</dbReference>
<keyword evidence="5" id="KW-0645">Protease</keyword>
<keyword evidence="8" id="KW-0720">Serine protease</keyword>
<keyword evidence="3" id="KW-0031">Aminopeptidase</keyword>
<evidence type="ECO:0000256" key="3">
    <source>
        <dbReference type="ARBA" id="ARBA00022438"/>
    </source>
</evidence>
<feature type="domain" description="Dipeptidylpeptidase IV N-terminal" evidence="15">
    <location>
        <begin position="138"/>
        <end position="488"/>
    </location>
</feature>
<dbReference type="RefSeq" id="XP_034013116.1">
    <property type="nucleotide sequence ID" value="XM_034154584.1"/>
</dbReference>
<proteinExistence type="inferred from homology"/>
<dbReference type="PANTHER" id="PTHR11731">
    <property type="entry name" value="PROTEASE FAMILY S9B,C DIPEPTIDYL-PEPTIDASE IV-RELATED"/>
    <property type="match status" value="1"/>
</dbReference>
<feature type="domain" description="Peptidase S9 prolyl oligopeptidase catalytic" evidence="14">
    <location>
        <begin position="578"/>
        <end position="785"/>
    </location>
</feature>
<dbReference type="Pfam" id="PF00930">
    <property type="entry name" value="DPPIV_N"/>
    <property type="match status" value="1"/>
</dbReference>
<dbReference type="InterPro" id="IPR002469">
    <property type="entry name" value="Peptidase_S9B_N"/>
</dbReference>
<dbReference type="SUPFAM" id="SSF53474">
    <property type="entry name" value="alpha/beta-Hydrolases"/>
    <property type="match status" value="1"/>
</dbReference>
<comment type="subcellular location">
    <subcellularLocation>
        <location evidence="1">Vacuole membrane</location>
        <topology evidence="1">Single-pass type II membrane protein</topology>
    </subcellularLocation>
</comment>
<dbReference type="Gene3D" id="2.140.10.30">
    <property type="entry name" value="Dipeptidylpeptidase IV, N-terminal domain"/>
    <property type="match status" value="1"/>
</dbReference>
<comment type="caution">
    <text evidence="16">The sequence shown here is derived from an EMBL/GenBank/DDBJ whole genome shotgun (WGS) entry which is preliminary data.</text>
</comment>
<keyword evidence="10 13" id="KW-1133">Transmembrane helix</keyword>
<dbReference type="GO" id="GO:0004177">
    <property type="term" value="F:aminopeptidase activity"/>
    <property type="evidence" value="ECO:0007669"/>
    <property type="project" value="UniProtKB-KW"/>
</dbReference>
<evidence type="ECO:0000256" key="2">
    <source>
        <dbReference type="ARBA" id="ARBA00006150"/>
    </source>
</evidence>
<dbReference type="GO" id="GO:0006508">
    <property type="term" value="P:proteolysis"/>
    <property type="evidence" value="ECO:0007669"/>
    <property type="project" value="UniProtKB-KW"/>
</dbReference>
<dbReference type="GO" id="GO:0008239">
    <property type="term" value="F:dipeptidyl-peptidase activity"/>
    <property type="evidence" value="ECO:0007669"/>
    <property type="project" value="TreeGrafter"/>
</dbReference>
<evidence type="ECO:0000256" key="1">
    <source>
        <dbReference type="ARBA" id="ARBA00004576"/>
    </source>
</evidence>
<keyword evidence="12" id="KW-0325">Glycoprotein</keyword>
<dbReference type="Proteomes" id="UP000449547">
    <property type="component" value="Unassembled WGS sequence"/>
</dbReference>
<dbReference type="AlphaFoldDB" id="A0A642URN3"/>
<evidence type="ECO:0000256" key="4">
    <source>
        <dbReference type="ARBA" id="ARBA00022554"/>
    </source>
</evidence>
<evidence type="ECO:0000259" key="14">
    <source>
        <dbReference type="Pfam" id="PF00326"/>
    </source>
</evidence>
<evidence type="ECO:0000256" key="12">
    <source>
        <dbReference type="ARBA" id="ARBA00023180"/>
    </source>
</evidence>
<keyword evidence="11 13" id="KW-0472">Membrane</keyword>
<sequence>MLPLEKPRERRRTYIPYAVYFSLGLFCYHAVTVLVSSATPMFVQPSENSIKSSDTLPQLDAGRLNLSGWIDGSFKPELTQVQWITTPYSHIEDSGAYVIRDNGFYLARVGSEDRTELFPGDGFELDGKKYTIDELIASPNLEWALLKTNSEKQWRHSSWATYWLYNIKDRRYASLGSGISVCLWSPDSKHVAYVKNNDIHLHDVEADKSKRVTHDGGAQIFNGKPDWVYEEEVWSSDVAMWWAPNSQKLAFVRSDDTKVPIYPLELFVERQKGKVEAYPKVNYLKYPKAGARNPTVSVIVFDISTSKLENVTWTNSEITDHVVVDVCWVDEALLTKVVNRNSTIAEYYFNDDMIHRFETTGWFQLVSTARWIPSNATNHRERHGFLDYLYHDGWKHLAYFAPDREPFLLTSGAWEVTEILGLDLGLNYVYFQSTRGGGTSRKLSKVSLLGTQAKRPKIYDLTKEGYYRGSLSSGGRYLFQTYTGPNIPHQEIIDLRNGQIVAELETNDALKQKLREVSLPKVSVFPLDIPDAESGKSLKVFVKEYLPPNFDSHKRYPLVLAPYGGPYSQSVSQTFGVDFSMVMASQLDAIVIVVDGRGTGFNNLNNIGSNFTYNVKGQLGHYEPMDQISAAEVYAKKNPFVDRSNIAIWGWSFGGFLTLKCLETDVNHVFSYGVAVAPVTSWMFYDTVYTEQFMGLPQENSDGYATASIQNVSNFKGAKRFMVAHGTGDDNVHIQNTYALLDQFNLEEVDNFDLLVFPDSDHGIRYNNANLIIYRRILEFFRRAFHE</sequence>
<gene>
    <name evidence="16" type="ORF">DIURU_001983</name>
</gene>
<evidence type="ECO:0000256" key="5">
    <source>
        <dbReference type="ARBA" id="ARBA00022670"/>
    </source>
</evidence>
<accession>A0A642URN3</accession>
<evidence type="ECO:0008006" key="18">
    <source>
        <dbReference type="Google" id="ProtNLM"/>
    </source>
</evidence>
<evidence type="ECO:0000259" key="15">
    <source>
        <dbReference type="Pfam" id="PF00930"/>
    </source>
</evidence>
<dbReference type="SUPFAM" id="SSF82171">
    <property type="entry name" value="DPP6 N-terminal domain-like"/>
    <property type="match status" value="1"/>
</dbReference>
<evidence type="ECO:0000256" key="8">
    <source>
        <dbReference type="ARBA" id="ARBA00022825"/>
    </source>
</evidence>
<evidence type="ECO:0000256" key="7">
    <source>
        <dbReference type="ARBA" id="ARBA00022801"/>
    </source>
</evidence>
<feature type="transmembrane region" description="Helical" evidence="13">
    <location>
        <begin position="20"/>
        <end position="43"/>
    </location>
</feature>
<evidence type="ECO:0000256" key="11">
    <source>
        <dbReference type="ARBA" id="ARBA00023136"/>
    </source>
</evidence>
<keyword evidence="6 13" id="KW-0812">Transmembrane</keyword>
<dbReference type="OMA" id="MRTPQEN"/>
<evidence type="ECO:0000256" key="10">
    <source>
        <dbReference type="ARBA" id="ARBA00022989"/>
    </source>
</evidence>
<dbReference type="VEuPathDB" id="FungiDB:DIURU_001983"/>
<evidence type="ECO:0000256" key="13">
    <source>
        <dbReference type="SAM" id="Phobius"/>
    </source>
</evidence>
<keyword evidence="17" id="KW-1185">Reference proteome</keyword>
<reference evidence="16 17" key="1">
    <citation type="submission" date="2019-07" db="EMBL/GenBank/DDBJ databases">
        <title>Genome assembly of two rare yeast pathogens: Diutina rugosa and Trichomonascus ciferrii.</title>
        <authorList>
            <person name="Mixao V."/>
            <person name="Saus E."/>
            <person name="Hansen A."/>
            <person name="Lass-Flor C."/>
            <person name="Gabaldon T."/>
        </authorList>
    </citation>
    <scope>NUCLEOTIDE SEQUENCE [LARGE SCALE GENOMIC DNA]</scope>
    <source>
        <strain evidence="16 17">CBS 613</strain>
    </source>
</reference>
<organism evidence="16 17">
    <name type="scientific">Diutina rugosa</name>
    <name type="common">Yeast</name>
    <name type="synonym">Candida rugosa</name>
    <dbReference type="NCBI Taxonomy" id="5481"/>
    <lineage>
        <taxon>Eukaryota</taxon>
        <taxon>Fungi</taxon>
        <taxon>Dikarya</taxon>
        <taxon>Ascomycota</taxon>
        <taxon>Saccharomycotina</taxon>
        <taxon>Pichiomycetes</taxon>
        <taxon>Debaryomycetaceae</taxon>
        <taxon>Diutina</taxon>
    </lineage>
</organism>
<keyword evidence="9" id="KW-0735">Signal-anchor</keyword>
<dbReference type="Pfam" id="PF00326">
    <property type="entry name" value="Peptidase_S9"/>
    <property type="match status" value="1"/>
</dbReference>
<dbReference type="GO" id="GO:0005774">
    <property type="term" value="C:vacuolar membrane"/>
    <property type="evidence" value="ECO:0007669"/>
    <property type="project" value="UniProtKB-SubCell"/>
</dbReference>
<dbReference type="InterPro" id="IPR050278">
    <property type="entry name" value="Serine_Prot_S9B/DPPIV"/>
</dbReference>
<evidence type="ECO:0000256" key="9">
    <source>
        <dbReference type="ARBA" id="ARBA00022968"/>
    </source>
</evidence>
<dbReference type="GO" id="GO:0005886">
    <property type="term" value="C:plasma membrane"/>
    <property type="evidence" value="ECO:0007669"/>
    <property type="project" value="TreeGrafter"/>
</dbReference>
<dbReference type="GO" id="GO:0008236">
    <property type="term" value="F:serine-type peptidase activity"/>
    <property type="evidence" value="ECO:0007669"/>
    <property type="project" value="UniProtKB-KW"/>
</dbReference>
<dbReference type="GeneID" id="54780634"/>
<dbReference type="InterPro" id="IPR001375">
    <property type="entry name" value="Peptidase_S9_cat"/>
</dbReference>
<keyword evidence="4" id="KW-0926">Vacuole</keyword>
<protein>
    <recommendedName>
        <fullName evidence="18">Dipeptidyl-peptidase IV</fullName>
    </recommendedName>
</protein>
<dbReference type="InterPro" id="IPR029058">
    <property type="entry name" value="AB_hydrolase_fold"/>
</dbReference>